<accession>A0A5C5VG20</accession>
<dbReference type="InterPro" id="IPR035093">
    <property type="entry name" value="RelE/ParE_toxin_dom_sf"/>
</dbReference>
<keyword evidence="2" id="KW-1185">Reference proteome</keyword>
<dbReference type="Pfam" id="PF05015">
    <property type="entry name" value="HigB-like_toxin"/>
    <property type="match status" value="1"/>
</dbReference>
<dbReference type="InterPro" id="IPR007711">
    <property type="entry name" value="HigB-1"/>
</dbReference>
<evidence type="ECO:0000313" key="1">
    <source>
        <dbReference type="EMBL" id="TWT36635.1"/>
    </source>
</evidence>
<evidence type="ECO:0000313" key="2">
    <source>
        <dbReference type="Proteomes" id="UP000316714"/>
    </source>
</evidence>
<name>A0A5C5VG20_9BACT</name>
<dbReference type="EMBL" id="SIHJ01000001">
    <property type="protein sequence ID" value="TWT36635.1"/>
    <property type="molecule type" value="Genomic_DNA"/>
</dbReference>
<gene>
    <name evidence="1" type="ORF">KOR34_15740</name>
</gene>
<dbReference type="SUPFAM" id="SSF143011">
    <property type="entry name" value="RelE-like"/>
    <property type="match status" value="1"/>
</dbReference>
<dbReference type="Gene3D" id="3.30.2310.20">
    <property type="entry name" value="RelE-like"/>
    <property type="match status" value="1"/>
</dbReference>
<reference evidence="1 2" key="1">
    <citation type="submission" date="2019-02" db="EMBL/GenBank/DDBJ databases">
        <title>Deep-cultivation of Planctomycetes and their phenomic and genomic characterization uncovers novel biology.</title>
        <authorList>
            <person name="Wiegand S."/>
            <person name="Jogler M."/>
            <person name="Boedeker C."/>
            <person name="Pinto D."/>
            <person name="Vollmers J."/>
            <person name="Rivas-Marin E."/>
            <person name="Kohn T."/>
            <person name="Peeters S.H."/>
            <person name="Heuer A."/>
            <person name="Rast P."/>
            <person name="Oberbeckmann S."/>
            <person name="Bunk B."/>
            <person name="Jeske O."/>
            <person name="Meyerdierks A."/>
            <person name="Storesund J.E."/>
            <person name="Kallscheuer N."/>
            <person name="Luecker S."/>
            <person name="Lage O.M."/>
            <person name="Pohl T."/>
            <person name="Merkel B.J."/>
            <person name="Hornburger P."/>
            <person name="Mueller R.-W."/>
            <person name="Bruemmer F."/>
            <person name="Labrenz M."/>
            <person name="Spormann A.M."/>
            <person name="Op Den Camp H."/>
            <person name="Overmann J."/>
            <person name="Amann R."/>
            <person name="Jetten M.S.M."/>
            <person name="Mascher T."/>
            <person name="Medema M.H."/>
            <person name="Devos D.P."/>
            <person name="Kaster A.-K."/>
            <person name="Ovreas L."/>
            <person name="Rohde M."/>
            <person name="Galperin M.Y."/>
            <person name="Jogler C."/>
        </authorList>
    </citation>
    <scope>NUCLEOTIDE SEQUENCE [LARGE SCALE GENOMIC DNA]</scope>
    <source>
        <strain evidence="1 2">KOR34</strain>
    </source>
</reference>
<sequence>MEVRHVDSDLEDAERNPEYRGALDRKRLRDFRKVMNVLRQVSNETELLRFRSLNYERLKGKRKHEHSVRTNKQWRLIFEIEKRGGPNNNVLVIKGIEDYH</sequence>
<comment type="caution">
    <text evidence="1">The sequence shown here is derived from an EMBL/GenBank/DDBJ whole genome shotgun (WGS) entry which is preliminary data.</text>
</comment>
<protein>
    <submittedName>
        <fullName evidence="1">Plasmid maintenance system killer protein</fullName>
    </submittedName>
</protein>
<organism evidence="1 2">
    <name type="scientific">Posidoniimonas corsicana</name>
    <dbReference type="NCBI Taxonomy" id="1938618"/>
    <lineage>
        <taxon>Bacteria</taxon>
        <taxon>Pseudomonadati</taxon>
        <taxon>Planctomycetota</taxon>
        <taxon>Planctomycetia</taxon>
        <taxon>Pirellulales</taxon>
        <taxon>Lacipirellulaceae</taxon>
        <taxon>Posidoniimonas</taxon>
    </lineage>
</organism>
<dbReference type="Proteomes" id="UP000316714">
    <property type="component" value="Unassembled WGS sequence"/>
</dbReference>
<proteinExistence type="predicted"/>
<dbReference type="AlphaFoldDB" id="A0A5C5VG20"/>